<dbReference type="AlphaFoldDB" id="A0A348B498"/>
<evidence type="ECO:0000313" key="3">
    <source>
        <dbReference type="EMBL" id="GGU04599.1"/>
    </source>
</evidence>
<keyword evidence="1" id="KW-0812">Transmembrane</keyword>
<gene>
    <name evidence="3" type="ORF">GCM10007116_21530</name>
    <name evidence="2" type="ORF">HS1genome_1389</name>
</gene>
<organism evidence="2 4">
    <name type="scientific">Sulfodiicoccus acidiphilus</name>
    <dbReference type="NCBI Taxonomy" id="1670455"/>
    <lineage>
        <taxon>Archaea</taxon>
        <taxon>Thermoproteota</taxon>
        <taxon>Thermoprotei</taxon>
        <taxon>Sulfolobales</taxon>
        <taxon>Sulfolobaceae</taxon>
        <taxon>Sulfodiicoccus</taxon>
    </lineage>
</organism>
<dbReference type="EMBL" id="BMQS01000029">
    <property type="protein sequence ID" value="GGU04599.1"/>
    <property type="molecule type" value="Genomic_DNA"/>
</dbReference>
<keyword evidence="4" id="KW-1185">Reference proteome</keyword>
<reference evidence="3" key="1">
    <citation type="journal article" date="2014" name="Int. J. Syst. Evol. Microbiol.">
        <title>Complete genome sequence of Corynebacterium casei LMG S-19264T (=DSM 44701T), isolated from a smear-ripened cheese.</title>
        <authorList>
            <consortium name="US DOE Joint Genome Institute (JGI-PGF)"/>
            <person name="Walter F."/>
            <person name="Albersmeier A."/>
            <person name="Kalinowski J."/>
            <person name="Ruckert C."/>
        </authorList>
    </citation>
    <scope>NUCLEOTIDE SEQUENCE</scope>
    <source>
        <strain evidence="3">JCM 31740</strain>
    </source>
</reference>
<reference evidence="3" key="4">
    <citation type="submission" date="2020-09" db="EMBL/GenBank/DDBJ databases">
        <authorList>
            <person name="Sun Q."/>
            <person name="Ohkuma M."/>
        </authorList>
    </citation>
    <scope>NUCLEOTIDE SEQUENCE</scope>
    <source>
        <strain evidence="3">JCM 31740</strain>
    </source>
</reference>
<keyword evidence="1" id="KW-0472">Membrane</keyword>
<dbReference type="Proteomes" id="UP000616143">
    <property type="component" value="Unassembled WGS sequence"/>
</dbReference>
<reference evidence="2" key="3">
    <citation type="journal article" date="2019" name="BMC Res. Notes">
        <title>Complete genome sequence of the Sulfodiicoccus acidiphilus strain HS-1T, the first crenarchaeon that lacks polB3, isolated from an acidic hot spring in Ohwaku-dani, Hakone, Japan.</title>
        <authorList>
            <person name="Sakai H.D."/>
            <person name="Kurosawa N."/>
        </authorList>
    </citation>
    <scope>NUCLEOTIDE SEQUENCE</scope>
    <source>
        <strain evidence="2">HS-1</strain>
    </source>
</reference>
<reference evidence="4" key="2">
    <citation type="submission" date="2018-04" db="EMBL/GenBank/DDBJ databases">
        <title>Complete genome sequence of Sulfodiicoccus acidiphilus strain HS-1.</title>
        <authorList>
            <person name="Sakai H.D."/>
            <person name="Kurosawa N."/>
        </authorList>
    </citation>
    <scope>NUCLEOTIDE SEQUENCE [LARGE SCALE GENOMIC DNA]</scope>
    <source>
        <strain evidence="4">HS-1</strain>
    </source>
</reference>
<dbReference type="Proteomes" id="UP000276741">
    <property type="component" value="Chromosome"/>
</dbReference>
<keyword evidence="1" id="KW-1133">Transmembrane helix</keyword>
<dbReference type="EMBL" id="AP018553">
    <property type="protein sequence ID" value="BBD73000.1"/>
    <property type="molecule type" value="Genomic_DNA"/>
</dbReference>
<evidence type="ECO:0000256" key="1">
    <source>
        <dbReference type="SAM" id="Phobius"/>
    </source>
</evidence>
<protein>
    <submittedName>
        <fullName evidence="2">Uncharacterized protein</fullName>
    </submittedName>
</protein>
<sequence length="39" mass="4198">MSVGEFAIINAVILILLGLGGYAFLKYVVKPTEGVKEDE</sequence>
<accession>A0A348B498</accession>
<evidence type="ECO:0000313" key="2">
    <source>
        <dbReference type="EMBL" id="BBD73000.1"/>
    </source>
</evidence>
<evidence type="ECO:0000313" key="4">
    <source>
        <dbReference type="Proteomes" id="UP000276741"/>
    </source>
</evidence>
<name>A0A348B498_9CREN</name>
<dbReference type="KEGG" id="sacd:HS1genome_1389"/>
<proteinExistence type="predicted"/>
<feature type="transmembrane region" description="Helical" evidence="1">
    <location>
        <begin position="6"/>
        <end position="25"/>
    </location>
</feature>